<dbReference type="EMBL" id="KV429110">
    <property type="protein sequence ID" value="KZT65199.1"/>
    <property type="molecule type" value="Genomic_DNA"/>
</dbReference>
<keyword evidence="2" id="KW-0812">Transmembrane</keyword>
<protein>
    <submittedName>
        <fullName evidence="3">Uncharacterized protein</fullName>
    </submittedName>
</protein>
<dbReference type="Proteomes" id="UP000076727">
    <property type="component" value="Unassembled WGS sequence"/>
</dbReference>
<sequence>MNIAFAIYRYFVFAVFTACNIGTCVVAAKIIYIALILRDGSIVEIDALLIALASVGLAFMLPVLVMDILRKNSVIRHVWFECLWIGIFCIMQLASAGVVTVTMSGFECIASISRKGVITFRPCAVATLMIAFTWAAAANFYVLVLTIITLLHKRDNPLIWSACVAQYPWFTARREPRKEQPASLLLVQSVLNSGQLRLSRHDIDPEKQATAASLRVPPMTATPRRRSVQKSPRSSGFSPRRFVLSTGVSLSSPRTATGDRIRRTELPAGAAIGRAHVPMKRPREPQKRISRLHRPPSLDLSRIGRSW</sequence>
<name>A0A165M3W2_9APHY</name>
<proteinExistence type="predicted"/>
<keyword evidence="2" id="KW-0472">Membrane</keyword>
<reference evidence="3 4" key="1">
    <citation type="journal article" date="2016" name="Mol. Biol. Evol.">
        <title>Comparative Genomics of Early-Diverging Mushroom-Forming Fungi Provides Insights into the Origins of Lignocellulose Decay Capabilities.</title>
        <authorList>
            <person name="Nagy L.G."/>
            <person name="Riley R."/>
            <person name="Tritt A."/>
            <person name="Adam C."/>
            <person name="Daum C."/>
            <person name="Floudas D."/>
            <person name="Sun H."/>
            <person name="Yadav J.S."/>
            <person name="Pangilinan J."/>
            <person name="Larsson K.H."/>
            <person name="Matsuura K."/>
            <person name="Barry K."/>
            <person name="Labutti K."/>
            <person name="Kuo R."/>
            <person name="Ohm R.A."/>
            <person name="Bhattacharya S.S."/>
            <person name="Shirouzu T."/>
            <person name="Yoshinaga Y."/>
            <person name="Martin F.M."/>
            <person name="Grigoriev I.V."/>
            <person name="Hibbett D.S."/>
        </authorList>
    </citation>
    <scope>NUCLEOTIDE SEQUENCE [LARGE SCALE GENOMIC DNA]</scope>
    <source>
        <strain evidence="3 4">L-15889</strain>
    </source>
</reference>
<feature type="transmembrane region" description="Helical" evidence="2">
    <location>
        <begin position="47"/>
        <end position="66"/>
    </location>
</feature>
<dbReference type="AlphaFoldDB" id="A0A165M3W2"/>
<dbReference type="STRING" id="1314783.A0A165M3W2"/>
<evidence type="ECO:0000256" key="2">
    <source>
        <dbReference type="SAM" id="Phobius"/>
    </source>
</evidence>
<feature type="region of interest" description="Disordered" evidence="1">
    <location>
        <begin position="201"/>
        <end position="240"/>
    </location>
</feature>
<dbReference type="OrthoDB" id="3269357at2759"/>
<feature type="transmembrane region" description="Helical" evidence="2">
    <location>
        <begin position="7"/>
        <end position="35"/>
    </location>
</feature>
<gene>
    <name evidence="3" type="ORF">DAEQUDRAFT_769051</name>
</gene>
<accession>A0A165M3W2</accession>
<organism evidence="3 4">
    <name type="scientific">Daedalea quercina L-15889</name>
    <dbReference type="NCBI Taxonomy" id="1314783"/>
    <lineage>
        <taxon>Eukaryota</taxon>
        <taxon>Fungi</taxon>
        <taxon>Dikarya</taxon>
        <taxon>Basidiomycota</taxon>
        <taxon>Agaricomycotina</taxon>
        <taxon>Agaricomycetes</taxon>
        <taxon>Polyporales</taxon>
        <taxon>Fomitopsis</taxon>
    </lineage>
</organism>
<keyword evidence="4" id="KW-1185">Reference proteome</keyword>
<feature type="compositionally biased region" description="Low complexity" evidence="1">
    <location>
        <begin position="231"/>
        <end position="240"/>
    </location>
</feature>
<feature type="transmembrane region" description="Helical" evidence="2">
    <location>
        <begin position="124"/>
        <end position="151"/>
    </location>
</feature>
<evidence type="ECO:0000256" key="1">
    <source>
        <dbReference type="SAM" id="MobiDB-lite"/>
    </source>
</evidence>
<evidence type="ECO:0000313" key="3">
    <source>
        <dbReference type="EMBL" id="KZT65199.1"/>
    </source>
</evidence>
<evidence type="ECO:0000313" key="4">
    <source>
        <dbReference type="Proteomes" id="UP000076727"/>
    </source>
</evidence>
<feature type="transmembrane region" description="Helical" evidence="2">
    <location>
        <begin position="78"/>
        <end position="104"/>
    </location>
</feature>
<keyword evidence="2" id="KW-1133">Transmembrane helix</keyword>
<feature type="region of interest" description="Disordered" evidence="1">
    <location>
        <begin position="279"/>
        <end position="307"/>
    </location>
</feature>